<evidence type="ECO:0000256" key="3">
    <source>
        <dbReference type="ARBA" id="ARBA00023004"/>
    </source>
</evidence>
<dbReference type="EMBL" id="JAGSOJ010000001">
    <property type="protein sequence ID" value="MCM1988877.1"/>
    <property type="molecule type" value="Genomic_DNA"/>
</dbReference>
<evidence type="ECO:0000259" key="5">
    <source>
        <dbReference type="Pfam" id="PF00384"/>
    </source>
</evidence>
<dbReference type="SUPFAM" id="SSF53706">
    <property type="entry name" value="Formate dehydrogenase/DMSO reductase, domains 1-3"/>
    <property type="match status" value="1"/>
</dbReference>
<dbReference type="CDD" id="cd02790">
    <property type="entry name" value="MopB_CT_Formate-Dh_H"/>
    <property type="match status" value="1"/>
</dbReference>
<proteinExistence type="predicted"/>
<dbReference type="InterPro" id="IPR006655">
    <property type="entry name" value="Mopterin_OxRdtase_prok_CS"/>
</dbReference>
<dbReference type="Proteomes" id="UP001056429">
    <property type="component" value="Unassembled WGS sequence"/>
</dbReference>
<dbReference type="NCBIfam" id="TIGR01591">
    <property type="entry name" value="Fdh-alpha"/>
    <property type="match status" value="1"/>
</dbReference>
<keyword evidence="4" id="KW-0411">Iron-sulfur</keyword>
<organism evidence="7 8">
    <name type="scientific">Oceanirhabdus seepicola</name>
    <dbReference type="NCBI Taxonomy" id="2828781"/>
    <lineage>
        <taxon>Bacteria</taxon>
        <taxon>Bacillati</taxon>
        <taxon>Bacillota</taxon>
        <taxon>Clostridia</taxon>
        <taxon>Eubacteriales</taxon>
        <taxon>Clostridiaceae</taxon>
        <taxon>Oceanirhabdus</taxon>
    </lineage>
</organism>
<keyword evidence="2" id="KW-0560">Oxidoreductase</keyword>
<evidence type="ECO:0000259" key="6">
    <source>
        <dbReference type="Pfam" id="PF01568"/>
    </source>
</evidence>
<dbReference type="GO" id="GO:0043546">
    <property type="term" value="F:molybdopterin cofactor binding"/>
    <property type="evidence" value="ECO:0007669"/>
    <property type="project" value="InterPro"/>
</dbReference>
<accession>A0A9J6NZ44</accession>
<dbReference type="InterPro" id="IPR006657">
    <property type="entry name" value="MoPterin_dinucl-bd_dom"/>
</dbReference>
<protein>
    <submittedName>
        <fullName evidence="7">Formate dehydrogenase subunit alpha</fullName>
    </submittedName>
</protein>
<dbReference type="SUPFAM" id="SSF50692">
    <property type="entry name" value="ADC-like"/>
    <property type="match status" value="1"/>
</dbReference>
<dbReference type="PANTHER" id="PTHR43105">
    <property type="entry name" value="RESPIRATORY NITRATE REDUCTASE"/>
    <property type="match status" value="1"/>
</dbReference>
<keyword evidence="3" id="KW-0408">Iron</keyword>
<dbReference type="GO" id="GO:0046872">
    <property type="term" value="F:metal ion binding"/>
    <property type="evidence" value="ECO:0007669"/>
    <property type="project" value="UniProtKB-KW"/>
</dbReference>
<dbReference type="GO" id="GO:0051536">
    <property type="term" value="F:iron-sulfur cluster binding"/>
    <property type="evidence" value="ECO:0007669"/>
    <property type="project" value="UniProtKB-KW"/>
</dbReference>
<dbReference type="Pfam" id="PF01568">
    <property type="entry name" value="Molydop_binding"/>
    <property type="match status" value="1"/>
</dbReference>
<dbReference type="InterPro" id="IPR041925">
    <property type="entry name" value="CT_Formate-Dh_H"/>
</dbReference>
<dbReference type="GO" id="GO:0008863">
    <property type="term" value="F:formate dehydrogenase (NAD+) activity"/>
    <property type="evidence" value="ECO:0007669"/>
    <property type="project" value="InterPro"/>
</dbReference>
<name>A0A9J6NZ44_9CLOT</name>
<dbReference type="InterPro" id="IPR006656">
    <property type="entry name" value="Mopterin_OxRdtase"/>
</dbReference>
<gene>
    <name evidence="7" type="primary">fdhF</name>
    <name evidence="7" type="ORF">KDK92_03920</name>
</gene>
<dbReference type="GO" id="GO:0015942">
    <property type="term" value="P:formate metabolic process"/>
    <property type="evidence" value="ECO:0007669"/>
    <property type="project" value="InterPro"/>
</dbReference>
<dbReference type="Gene3D" id="3.40.50.740">
    <property type="match status" value="1"/>
</dbReference>
<dbReference type="GO" id="GO:0022904">
    <property type="term" value="P:respiratory electron transport chain"/>
    <property type="evidence" value="ECO:0007669"/>
    <property type="project" value="TreeGrafter"/>
</dbReference>
<dbReference type="GO" id="GO:0003954">
    <property type="term" value="F:NADH dehydrogenase activity"/>
    <property type="evidence" value="ECO:0007669"/>
    <property type="project" value="TreeGrafter"/>
</dbReference>
<dbReference type="InterPro" id="IPR006478">
    <property type="entry name" value="Formate_DH_asu"/>
</dbReference>
<dbReference type="GO" id="GO:0016020">
    <property type="term" value="C:membrane"/>
    <property type="evidence" value="ECO:0007669"/>
    <property type="project" value="TreeGrafter"/>
</dbReference>
<evidence type="ECO:0000256" key="2">
    <source>
        <dbReference type="ARBA" id="ARBA00023002"/>
    </source>
</evidence>
<sequence>MFGSGAMTNSINEISKADVIFIIGSNTSQQHPIIGNRVVEAVEKNGAKLIIADPRSIPLTSIASVHAKLNPGSNTAFINAMMNVIISEGLENKEFIKNRTEDYEEFKVSVEKYTPEKVSKITGVDADDIREMARAYANAKNATVLYAMGITQHTTGTKNVRALANLAMLCGQIGKESSGINPLRGQNNVQGACDMAALPNCLPGYQSLTEEKVIEKFETKWGKDFGNKVGLTLTEMMDKAAHGEMKGLYIVGENPMISDPDLNHIKKALESLDFLVVQDIFLSETAKFADVVLPASSYLEKDGTFTNTERRVQRVRQAIQPVGNSKPDWIILKELIKAFGYEADYSSPADIFEEISSLVPSYGGITYDRLEKGGLQWPCPDINHPGTKYLHKGEFSRGLGKFIINDYEEPFDVASEEYPFILTTGRLAQHYHTGTMTRRSWALDREIPYGKLDINPKDAEKLGIRNNAKLKISSPKGEILCKANICDSVNPGVVFMPFHFSESPVNTLINSKNLDAITKIPDYKVCAVSLEEVK</sequence>
<feature type="domain" description="Molybdopterin dinucleotide-binding" evidence="6">
    <location>
        <begin position="420"/>
        <end position="527"/>
    </location>
</feature>
<evidence type="ECO:0000313" key="8">
    <source>
        <dbReference type="Proteomes" id="UP001056429"/>
    </source>
</evidence>
<comment type="caution">
    <text evidence="7">The sequence shown here is derived from an EMBL/GenBank/DDBJ whole genome shotgun (WGS) entry which is preliminary data.</text>
</comment>
<evidence type="ECO:0000256" key="4">
    <source>
        <dbReference type="ARBA" id="ARBA00023014"/>
    </source>
</evidence>
<dbReference type="Pfam" id="PF00384">
    <property type="entry name" value="Molybdopterin"/>
    <property type="match status" value="1"/>
</dbReference>
<feature type="domain" description="Molybdopterin oxidoreductase" evidence="5">
    <location>
        <begin position="6"/>
        <end position="337"/>
    </location>
</feature>
<dbReference type="InterPro" id="IPR009010">
    <property type="entry name" value="Asp_de-COase-like_dom_sf"/>
</dbReference>
<reference evidence="7" key="1">
    <citation type="journal article" date="2021" name="mSystems">
        <title>Bacteria and Archaea Synergistically Convert Glycine Betaine to Biogenic Methane in the Formosa Cold Seep of the South China Sea.</title>
        <authorList>
            <person name="Li L."/>
            <person name="Zhang W."/>
            <person name="Zhang S."/>
            <person name="Song L."/>
            <person name="Sun Q."/>
            <person name="Zhang H."/>
            <person name="Xiang H."/>
            <person name="Dong X."/>
        </authorList>
    </citation>
    <scope>NUCLEOTIDE SEQUENCE</scope>
    <source>
        <strain evidence="7">ZWT</strain>
    </source>
</reference>
<reference evidence="7" key="2">
    <citation type="submission" date="2021-04" db="EMBL/GenBank/DDBJ databases">
        <authorList>
            <person name="Dong X."/>
        </authorList>
    </citation>
    <scope>NUCLEOTIDE SEQUENCE</scope>
    <source>
        <strain evidence="7">ZWT</strain>
    </source>
</reference>
<keyword evidence="1" id="KW-0479">Metal-binding</keyword>
<dbReference type="Gene3D" id="2.40.40.20">
    <property type="match status" value="1"/>
</dbReference>
<evidence type="ECO:0000313" key="7">
    <source>
        <dbReference type="EMBL" id="MCM1988877.1"/>
    </source>
</evidence>
<evidence type="ECO:0000256" key="1">
    <source>
        <dbReference type="ARBA" id="ARBA00022723"/>
    </source>
</evidence>
<dbReference type="PANTHER" id="PTHR43105:SF14">
    <property type="entry name" value="FORMATE DEHYDROGENASE H"/>
    <property type="match status" value="1"/>
</dbReference>
<dbReference type="AlphaFoldDB" id="A0A9J6NZ44"/>
<dbReference type="InterPro" id="IPR050123">
    <property type="entry name" value="Prok_molybdopt-oxidoreductase"/>
</dbReference>
<keyword evidence="8" id="KW-1185">Reference proteome</keyword>
<dbReference type="PROSITE" id="PS00490">
    <property type="entry name" value="MOLYBDOPTERIN_PROK_2"/>
    <property type="match status" value="1"/>
</dbReference>
<dbReference type="Gene3D" id="3.40.228.10">
    <property type="entry name" value="Dimethylsulfoxide Reductase, domain 2"/>
    <property type="match status" value="1"/>
</dbReference>